<dbReference type="CDD" id="cd02440">
    <property type="entry name" value="AdoMet_MTases"/>
    <property type="match status" value="1"/>
</dbReference>
<gene>
    <name evidence="2" type="ORF">R1sor_017953</name>
</gene>
<dbReference type="Proteomes" id="UP001633002">
    <property type="component" value="Unassembled WGS sequence"/>
</dbReference>
<evidence type="ECO:0000313" key="2">
    <source>
        <dbReference type="EMBL" id="KAL3699931.1"/>
    </source>
</evidence>
<dbReference type="PANTHER" id="PTHR42912">
    <property type="entry name" value="METHYLTRANSFERASE"/>
    <property type="match status" value="1"/>
</dbReference>
<dbReference type="Pfam" id="PF08241">
    <property type="entry name" value="Methyltransf_11"/>
    <property type="match status" value="1"/>
</dbReference>
<dbReference type="InterPro" id="IPR029063">
    <property type="entry name" value="SAM-dependent_MTases_sf"/>
</dbReference>
<dbReference type="InterPro" id="IPR050508">
    <property type="entry name" value="Methyltransf_Superfamily"/>
</dbReference>
<reference evidence="2 3" key="1">
    <citation type="submission" date="2024-09" db="EMBL/GenBank/DDBJ databases">
        <title>Chromosome-scale assembly of Riccia sorocarpa.</title>
        <authorList>
            <person name="Paukszto L."/>
        </authorList>
    </citation>
    <scope>NUCLEOTIDE SEQUENCE [LARGE SCALE GENOMIC DNA]</scope>
    <source>
        <strain evidence="2">LP-2024</strain>
        <tissue evidence="2">Aerial parts of the thallus</tissue>
    </source>
</reference>
<dbReference type="EMBL" id="JBJQOH010000001">
    <property type="protein sequence ID" value="KAL3699931.1"/>
    <property type="molecule type" value="Genomic_DNA"/>
</dbReference>
<dbReference type="InterPro" id="IPR013216">
    <property type="entry name" value="Methyltransf_11"/>
</dbReference>
<name>A0ABD3I9F0_9MARC</name>
<dbReference type="PANTHER" id="PTHR42912:SF80">
    <property type="entry name" value="METHYLTRANSFERASE DOMAIN-CONTAINING PROTEIN"/>
    <property type="match status" value="1"/>
</dbReference>
<evidence type="ECO:0000313" key="3">
    <source>
        <dbReference type="Proteomes" id="UP001633002"/>
    </source>
</evidence>
<dbReference type="Gene3D" id="3.40.50.150">
    <property type="entry name" value="Vaccinia Virus protein VP39"/>
    <property type="match status" value="1"/>
</dbReference>
<dbReference type="SUPFAM" id="SSF53335">
    <property type="entry name" value="S-adenosyl-L-methionine-dependent methyltransferases"/>
    <property type="match status" value="1"/>
</dbReference>
<evidence type="ECO:0000259" key="1">
    <source>
        <dbReference type="Pfam" id="PF08241"/>
    </source>
</evidence>
<organism evidence="2 3">
    <name type="scientific">Riccia sorocarpa</name>
    <dbReference type="NCBI Taxonomy" id="122646"/>
    <lineage>
        <taxon>Eukaryota</taxon>
        <taxon>Viridiplantae</taxon>
        <taxon>Streptophyta</taxon>
        <taxon>Embryophyta</taxon>
        <taxon>Marchantiophyta</taxon>
        <taxon>Marchantiopsida</taxon>
        <taxon>Marchantiidae</taxon>
        <taxon>Marchantiales</taxon>
        <taxon>Ricciaceae</taxon>
        <taxon>Riccia</taxon>
    </lineage>
</organism>
<protein>
    <recommendedName>
        <fullName evidence="1">Methyltransferase type 11 domain-containing protein</fullName>
    </recommendedName>
</protein>
<sequence length="266" mass="29794">MKASEVFAEKEKLENAAIVYPDYYTKAFHAYETGNLSWEAAFDVEPATMALWKRTLPGAKSWEEAGNMVRGKWVEAIQSHNDEFSGGALVSDILDMGCSTGNSSRFLANYFKTAQVTGLDLSPYFLSVAQYLEKRDTDCTEYRRKSIQFVHGNAESSNLPSKSFDIVTIAFMLHECPQNAARNILKEAHRLLKPGGTIAVTDQSPKSKIIQELPPALFMLMKSTEPWLDEYYLFDLETELGKCGFTNVRSLLTDPRHFTCTASAAL</sequence>
<dbReference type="AlphaFoldDB" id="A0ABD3I9F0"/>
<comment type="caution">
    <text evidence="2">The sequence shown here is derived from an EMBL/GenBank/DDBJ whole genome shotgun (WGS) entry which is preliminary data.</text>
</comment>
<proteinExistence type="predicted"/>
<feature type="domain" description="Methyltransferase type 11" evidence="1">
    <location>
        <begin position="94"/>
        <end position="199"/>
    </location>
</feature>
<accession>A0ABD3I9F0</accession>
<keyword evidence="3" id="KW-1185">Reference proteome</keyword>